<dbReference type="EMBL" id="BAAACG010000006">
    <property type="protein sequence ID" value="GAA0734725.1"/>
    <property type="molecule type" value="Genomic_DNA"/>
</dbReference>
<keyword evidence="4" id="KW-0067">ATP-binding</keyword>
<dbReference type="InterPro" id="IPR036759">
    <property type="entry name" value="TPK_catalytic_sf"/>
</dbReference>
<name>A0ABP3UIW8_9CLOT</name>
<dbReference type="Gene3D" id="3.40.50.10240">
    <property type="entry name" value="Thiamin pyrophosphokinase, catalytic domain"/>
    <property type="match status" value="1"/>
</dbReference>
<evidence type="ECO:0000256" key="5">
    <source>
        <dbReference type="NCBIfam" id="TIGR01378"/>
    </source>
</evidence>
<proteinExistence type="predicted"/>
<keyword evidence="8" id="KW-1185">Reference proteome</keyword>
<dbReference type="PANTHER" id="PTHR41299:SF1">
    <property type="entry name" value="THIAMINE PYROPHOSPHOKINASE"/>
    <property type="match status" value="1"/>
</dbReference>
<comment type="caution">
    <text evidence="7">The sequence shown here is derived from an EMBL/GenBank/DDBJ whole genome shotgun (WGS) entry which is preliminary data.</text>
</comment>
<dbReference type="Pfam" id="PF04263">
    <property type="entry name" value="TPK_catalytic"/>
    <property type="match status" value="1"/>
</dbReference>
<evidence type="ECO:0000256" key="2">
    <source>
        <dbReference type="ARBA" id="ARBA00022741"/>
    </source>
</evidence>
<dbReference type="CDD" id="cd07995">
    <property type="entry name" value="TPK"/>
    <property type="match status" value="1"/>
</dbReference>
<feature type="domain" description="Thiamin pyrophosphokinase thiamin-binding" evidence="6">
    <location>
        <begin position="139"/>
        <end position="205"/>
    </location>
</feature>
<dbReference type="InterPro" id="IPR007373">
    <property type="entry name" value="Thiamin_PyroPKinase_B1-bd"/>
</dbReference>
<sequence length="211" mass="24182">MKALILAGGKEPSFDILKEEAKNSDYIICADRGANCLYKYNIVPDYLLGDFDSINKDILDFFKNKECKMEVYPPEKDYTDTYIALKRAMDLKVSEVVFLGATGTRFDHVLGNLGLLDICLENHIKAYIRDDNNKIMLLDKSIDFKAQRDKYFSVQAYENKVEGFCLKNAKYPLDNYTLKVGDTLTISNEFVEKDLEISFEKGKVIFIISND</sequence>
<evidence type="ECO:0000313" key="8">
    <source>
        <dbReference type="Proteomes" id="UP001501510"/>
    </source>
</evidence>
<dbReference type="RefSeq" id="WP_343758991.1">
    <property type="nucleotide sequence ID" value="NZ_BAAACG010000006.1"/>
</dbReference>
<dbReference type="Pfam" id="PF04265">
    <property type="entry name" value="TPK_B1_binding"/>
    <property type="match status" value="1"/>
</dbReference>
<evidence type="ECO:0000256" key="4">
    <source>
        <dbReference type="ARBA" id="ARBA00022840"/>
    </source>
</evidence>
<dbReference type="EC" id="2.7.6.2" evidence="5"/>
<gene>
    <name evidence="7" type="ORF">GCM10008906_07270</name>
</gene>
<dbReference type="Proteomes" id="UP001501510">
    <property type="component" value="Unassembled WGS sequence"/>
</dbReference>
<dbReference type="SUPFAM" id="SSF63999">
    <property type="entry name" value="Thiamin pyrophosphokinase, catalytic domain"/>
    <property type="match status" value="1"/>
</dbReference>
<dbReference type="NCBIfam" id="TIGR01378">
    <property type="entry name" value="thi_PPkinase"/>
    <property type="match status" value="1"/>
</dbReference>
<evidence type="ECO:0000256" key="3">
    <source>
        <dbReference type="ARBA" id="ARBA00022777"/>
    </source>
</evidence>
<dbReference type="SUPFAM" id="SSF63862">
    <property type="entry name" value="Thiamin pyrophosphokinase, substrate-binding domain"/>
    <property type="match status" value="1"/>
</dbReference>
<dbReference type="InterPro" id="IPR036371">
    <property type="entry name" value="TPK_B1-bd_sf"/>
</dbReference>
<reference evidence="8" key="1">
    <citation type="journal article" date="2019" name="Int. J. Syst. Evol. Microbiol.">
        <title>The Global Catalogue of Microorganisms (GCM) 10K type strain sequencing project: providing services to taxonomists for standard genome sequencing and annotation.</title>
        <authorList>
            <consortium name="The Broad Institute Genomics Platform"/>
            <consortium name="The Broad Institute Genome Sequencing Center for Infectious Disease"/>
            <person name="Wu L."/>
            <person name="Ma J."/>
        </authorList>
    </citation>
    <scope>NUCLEOTIDE SEQUENCE [LARGE SCALE GENOMIC DNA]</scope>
    <source>
        <strain evidence="8">JCM 1407</strain>
    </source>
</reference>
<keyword evidence="2" id="KW-0547">Nucleotide-binding</keyword>
<dbReference type="InterPro" id="IPR007371">
    <property type="entry name" value="TPK_catalytic"/>
</dbReference>
<dbReference type="InterPro" id="IPR053149">
    <property type="entry name" value="TPK"/>
</dbReference>
<keyword evidence="3" id="KW-0418">Kinase</keyword>
<dbReference type="InterPro" id="IPR006282">
    <property type="entry name" value="Thi_PPkinase"/>
</dbReference>
<protein>
    <recommendedName>
        <fullName evidence="5">Thiamine diphosphokinase</fullName>
        <ecNumber evidence="5">2.7.6.2</ecNumber>
    </recommendedName>
</protein>
<accession>A0ABP3UIW8</accession>
<evidence type="ECO:0000313" key="7">
    <source>
        <dbReference type="EMBL" id="GAA0734725.1"/>
    </source>
</evidence>
<organism evidence="7 8">
    <name type="scientific">Clostridium oceanicum</name>
    <dbReference type="NCBI Taxonomy" id="1543"/>
    <lineage>
        <taxon>Bacteria</taxon>
        <taxon>Bacillati</taxon>
        <taxon>Bacillota</taxon>
        <taxon>Clostridia</taxon>
        <taxon>Eubacteriales</taxon>
        <taxon>Clostridiaceae</taxon>
        <taxon>Clostridium</taxon>
    </lineage>
</organism>
<dbReference type="SMART" id="SM00983">
    <property type="entry name" value="TPK_B1_binding"/>
    <property type="match status" value="1"/>
</dbReference>
<keyword evidence="1" id="KW-0808">Transferase</keyword>
<dbReference type="PANTHER" id="PTHR41299">
    <property type="entry name" value="THIAMINE PYROPHOSPHOKINASE"/>
    <property type="match status" value="1"/>
</dbReference>
<evidence type="ECO:0000259" key="6">
    <source>
        <dbReference type="SMART" id="SM00983"/>
    </source>
</evidence>
<evidence type="ECO:0000256" key="1">
    <source>
        <dbReference type="ARBA" id="ARBA00022679"/>
    </source>
</evidence>